<comment type="subcellular location">
    <subcellularLocation>
        <location evidence="2">Cytoplasm</location>
    </subcellularLocation>
</comment>
<keyword evidence="5 9" id="KW-0689">Ribosomal protein</keyword>
<evidence type="ECO:0000313" key="10">
    <source>
        <dbReference type="EMBL" id="KAF7997989.1"/>
    </source>
</evidence>
<comment type="caution">
    <text evidence="10">The sequence shown here is derived from an EMBL/GenBank/DDBJ whole genome shotgun (WGS) entry which is preliminary data.</text>
</comment>
<dbReference type="HAMAP" id="MF_01315">
    <property type="entry name" value="Ribosomal_uS13"/>
    <property type="match status" value="1"/>
</dbReference>
<keyword evidence="11" id="KW-1185">Reference proteome</keyword>
<dbReference type="PANTHER" id="PTHR10871:SF3">
    <property type="entry name" value="SMALL RIBOSOMAL SUBUNIT PROTEIN US13"/>
    <property type="match status" value="1"/>
</dbReference>
<dbReference type="GO" id="GO:0015935">
    <property type="term" value="C:small ribosomal subunit"/>
    <property type="evidence" value="ECO:0007669"/>
    <property type="project" value="TreeGrafter"/>
</dbReference>
<dbReference type="GO" id="GO:0005829">
    <property type="term" value="C:cytosol"/>
    <property type="evidence" value="ECO:0007669"/>
    <property type="project" value="TreeGrafter"/>
</dbReference>
<dbReference type="Gene3D" id="1.10.8.50">
    <property type="match status" value="1"/>
</dbReference>
<evidence type="ECO:0000313" key="11">
    <source>
        <dbReference type="Proteomes" id="UP000639338"/>
    </source>
</evidence>
<keyword evidence="6 9" id="KW-0687">Ribonucleoprotein</keyword>
<dbReference type="PIRSF" id="PIRSF002134">
    <property type="entry name" value="Ribosomal_S13"/>
    <property type="match status" value="1"/>
</dbReference>
<dbReference type="GO" id="GO:0003723">
    <property type="term" value="F:RNA binding"/>
    <property type="evidence" value="ECO:0007669"/>
    <property type="project" value="InterPro"/>
</dbReference>
<evidence type="ECO:0000256" key="1">
    <source>
        <dbReference type="ARBA" id="ARBA00003684"/>
    </source>
</evidence>
<accession>A0A834Y680</accession>
<dbReference type="InterPro" id="IPR010979">
    <property type="entry name" value="Ribosomal_uS13-like_H2TH"/>
</dbReference>
<dbReference type="FunFam" id="1.10.8.50:FF:000002">
    <property type="entry name" value="40S ribosomal protein S18"/>
    <property type="match status" value="1"/>
</dbReference>
<protein>
    <recommendedName>
        <fullName evidence="7">Small ribosomal subunit protein uS13</fullName>
    </recommendedName>
    <alternativeName>
        <fullName evidence="8">40S ribosomal protein S18</fullName>
    </alternativeName>
</protein>
<dbReference type="PROSITE" id="PS50159">
    <property type="entry name" value="RIBOSOMAL_S13_2"/>
    <property type="match status" value="1"/>
</dbReference>
<dbReference type="GO" id="GO:0006412">
    <property type="term" value="P:translation"/>
    <property type="evidence" value="ECO:0007669"/>
    <property type="project" value="InterPro"/>
</dbReference>
<dbReference type="FunFam" id="4.10.910.10:FF:000002">
    <property type="entry name" value="40S ribosomal protein S18"/>
    <property type="match status" value="1"/>
</dbReference>
<evidence type="ECO:0000256" key="7">
    <source>
        <dbReference type="ARBA" id="ARBA00035166"/>
    </source>
</evidence>
<dbReference type="Proteomes" id="UP000639338">
    <property type="component" value="Unassembled WGS sequence"/>
</dbReference>
<keyword evidence="4" id="KW-0963">Cytoplasm</keyword>
<dbReference type="InterPro" id="IPR027437">
    <property type="entry name" value="Rbsml_uS13_C"/>
</dbReference>
<dbReference type="Pfam" id="PF00416">
    <property type="entry name" value="Ribosomal_S13"/>
    <property type="match status" value="1"/>
</dbReference>
<dbReference type="GO" id="GO:0003735">
    <property type="term" value="F:structural constituent of ribosome"/>
    <property type="evidence" value="ECO:0007669"/>
    <property type="project" value="InterPro"/>
</dbReference>
<dbReference type="PANTHER" id="PTHR10871">
    <property type="entry name" value="30S RIBOSOMAL PROTEIN S13/40S RIBOSOMAL PROTEIN S18"/>
    <property type="match status" value="1"/>
</dbReference>
<comment type="function">
    <text evidence="1">Located at the top of the head of the 40S subunit, it contacts several helices of the 18S rRNA.</text>
</comment>
<dbReference type="EMBL" id="JACMRX010000001">
    <property type="protein sequence ID" value="KAF7997989.1"/>
    <property type="molecule type" value="Genomic_DNA"/>
</dbReference>
<evidence type="ECO:0000256" key="6">
    <source>
        <dbReference type="ARBA" id="ARBA00023274"/>
    </source>
</evidence>
<evidence type="ECO:0000256" key="8">
    <source>
        <dbReference type="ARBA" id="ARBA00035468"/>
    </source>
</evidence>
<dbReference type="InterPro" id="IPR018269">
    <property type="entry name" value="Ribosomal_uS13_CS"/>
</dbReference>
<evidence type="ECO:0000256" key="9">
    <source>
        <dbReference type="RuleBase" id="RU003830"/>
    </source>
</evidence>
<proteinExistence type="inferred from homology"/>
<gene>
    <name evidence="10" type="ORF">HCN44_009387</name>
</gene>
<evidence type="ECO:0000256" key="4">
    <source>
        <dbReference type="ARBA" id="ARBA00022490"/>
    </source>
</evidence>
<organism evidence="10 11">
    <name type="scientific">Aphidius gifuensis</name>
    <name type="common">Parasitoid wasp</name>
    <dbReference type="NCBI Taxonomy" id="684658"/>
    <lineage>
        <taxon>Eukaryota</taxon>
        <taxon>Metazoa</taxon>
        <taxon>Ecdysozoa</taxon>
        <taxon>Arthropoda</taxon>
        <taxon>Hexapoda</taxon>
        <taxon>Insecta</taxon>
        <taxon>Pterygota</taxon>
        <taxon>Neoptera</taxon>
        <taxon>Endopterygota</taxon>
        <taxon>Hymenoptera</taxon>
        <taxon>Apocrita</taxon>
        <taxon>Ichneumonoidea</taxon>
        <taxon>Braconidae</taxon>
        <taxon>Aphidiinae</taxon>
        <taxon>Aphidius</taxon>
    </lineage>
</organism>
<dbReference type="PROSITE" id="PS00646">
    <property type="entry name" value="RIBOSOMAL_S13_1"/>
    <property type="match status" value="1"/>
</dbReference>
<reference evidence="10 11" key="1">
    <citation type="submission" date="2020-08" db="EMBL/GenBank/DDBJ databases">
        <title>Aphidius gifuensis genome sequencing and assembly.</title>
        <authorList>
            <person name="Du Z."/>
        </authorList>
    </citation>
    <scope>NUCLEOTIDE SEQUENCE [LARGE SCALE GENOMIC DNA]</scope>
    <source>
        <strain evidence="10">YNYX2018</strain>
        <tissue evidence="10">Adults</tissue>
    </source>
</reference>
<dbReference type="AlphaFoldDB" id="A0A834Y680"/>
<dbReference type="Gene3D" id="4.10.910.10">
    <property type="entry name" value="30s ribosomal protein s13, domain 2"/>
    <property type="match status" value="1"/>
</dbReference>
<evidence type="ECO:0000256" key="2">
    <source>
        <dbReference type="ARBA" id="ARBA00004496"/>
    </source>
</evidence>
<dbReference type="SUPFAM" id="SSF46946">
    <property type="entry name" value="S13-like H2TH domain"/>
    <property type="match status" value="1"/>
</dbReference>
<evidence type="ECO:0000256" key="5">
    <source>
        <dbReference type="ARBA" id="ARBA00022980"/>
    </source>
</evidence>
<dbReference type="OrthoDB" id="1702480at2759"/>
<name>A0A834Y680_APHGI</name>
<dbReference type="InterPro" id="IPR001892">
    <property type="entry name" value="Ribosomal_uS13"/>
</dbReference>
<evidence type="ECO:0000256" key="3">
    <source>
        <dbReference type="ARBA" id="ARBA00008080"/>
    </source>
</evidence>
<sequence length="156" mass="17876">MASSSSLIIPEKYQHMLRVMSTNIDGNRKITLALTDIKGVGRRYADMVVKKADIALQKRAGECTEEEIEKIVTIIANPRHYKIPDYYLNRQKDKVDGKFTQLTGSAVDSKLREDLERLKKIRAHKGLRHYWGLRVRGQHTKTTGRRGRTVGVSKKK</sequence>
<comment type="similarity">
    <text evidence="3 9">Belongs to the universal ribosomal protein uS13 family.</text>
</comment>